<dbReference type="NCBIfam" id="TIGR03598">
    <property type="entry name" value="GTPase_YsxC"/>
    <property type="match status" value="1"/>
</dbReference>
<evidence type="ECO:0000256" key="5">
    <source>
        <dbReference type="ARBA" id="ARBA00022741"/>
    </source>
</evidence>
<organism evidence="9 10">
    <name type="scientific">Branchiostoma belcheri</name>
    <name type="common">Amphioxus</name>
    <dbReference type="NCBI Taxonomy" id="7741"/>
    <lineage>
        <taxon>Eukaryota</taxon>
        <taxon>Metazoa</taxon>
        <taxon>Chordata</taxon>
        <taxon>Cephalochordata</taxon>
        <taxon>Leptocardii</taxon>
        <taxon>Amphioxiformes</taxon>
        <taxon>Branchiostomatidae</taxon>
        <taxon>Branchiostoma</taxon>
    </lineage>
</organism>
<evidence type="ECO:0000256" key="3">
    <source>
        <dbReference type="ARBA" id="ARBA00015370"/>
    </source>
</evidence>
<protein>
    <recommendedName>
        <fullName evidence="3">GTP-binding protein 8</fullName>
    </recommendedName>
</protein>
<dbReference type="InterPro" id="IPR019987">
    <property type="entry name" value="GTP-bd_ribosome_bio_YsxC"/>
</dbReference>
<dbReference type="AlphaFoldDB" id="A0A6P4ZU40"/>
<dbReference type="FunFam" id="3.40.50.300:FF:000857">
    <property type="entry name" value="GTP-binding protein 8 isoform X1"/>
    <property type="match status" value="1"/>
</dbReference>
<keyword evidence="7" id="KW-0342">GTP-binding</keyword>
<dbReference type="SUPFAM" id="SSF52540">
    <property type="entry name" value="P-loop containing nucleoside triphosphate hydrolases"/>
    <property type="match status" value="1"/>
</dbReference>
<dbReference type="PROSITE" id="PS51706">
    <property type="entry name" value="G_ENGB"/>
    <property type="match status" value="1"/>
</dbReference>
<dbReference type="InterPro" id="IPR030393">
    <property type="entry name" value="G_ENGB_dom"/>
</dbReference>
<evidence type="ECO:0000313" key="9">
    <source>
        <dbReference type="Proteomes" id="UP000515135"/>
    </source>
</evidence>
<keyword evidence="5" id="KW-0547">Nucleotide-binding</keyword>
<dbReference type="InterPro" id="IPR052279">
    <property type="entry name" value="EngB_GTPase"/>
</dbReference>
<name>A0A6P4ZU40_BRABE</name>
<feature type="domain" description="EngB-type G" evidence="8">
    <location>
        <begin position="185"/>
        <end position="358"/>
    </location>
</feature>
<comment type="cofactor">
    <cofactor evidence="1">
        <name>Mg(2+)</name>
        <dbReference type="ChEBI" id="CHEBI:18420"/>
    </cofactor>
</comment>
<evidence type="ECO:0000256" key="7">
    <source>
        <dbReference type="ARBA" id="ARBA00023134"/>
    </source>
</evidence>
<comment type="similarity">
    <text evidence="2">Belongs to the TRAFAC class TrmE-Era-EngA-EngB-Septin-like GTPase superfamily. EngB GTPase family.</text>
</comment>
<keyword evidence="9" id="KW-1185">Reference proteome</keyword>
<evidence type="ECO:0000259" key="8">
    <source>
        <dbReference type="PROSITE" id="PS51706"/>
    </source>
</evidence>
<dbReference type="PANTHER" id="PTHR46498:SF1">
    <property type="entry name" value="GTP-BINDING PROTEIN 8"/>
    <property type="match status" value="1"/>
</dbReference>
<evidence type="ECO:0000256" key="2">
    <source>
        <dbReference type="ARBA" id="ARBA00009638"/>
    </source>
</evidence>
<dbReference type="RefSeq" id="XP_019634462.1">
    <property type="nucleotide sequence ID" value="XM_019778903.1"/>
</dbReference>
<dbReference type="GO" id="GO:0005739">
    <property type="term" value="C:mitochondrion"/>
    <property type="evidence" value="ECO:0007669"/>
    <property type="project" value="TreeGrafter"/>
</dbReference>
<dbReference type="PANTHER" id="PTHR46498">
    <property type="entry name" value="GTP-BINDING PROTEIN 8"/>
    <property type="match status" value="1"/>
</dbReference>
<accession>A0A6P4ZU40</accession>
<gene>
    <name evidence="10" type="primary">LOC109477577</name>
</gene>
<dbReference type="Gene3D" id="3.40.50.300">
    <property type="entry name" value="P-loop containing nucleotide triphosphate hydrolases"/>
    <property type="match status" value="1"/>
</dbReference>
<keyword evidence="6" id="KW-0460">Magnesium</keyword>
<dbReference type="GO" id="GO:0005525">
    <property type="term" value="F:GTP binding"/>
    <property type="evidence" value="ECO:0007669"/>
    <property type="project" value="UniProtKB-KW"/>
</dbReference>
<dbReference type="CDD" id="cd01876">
    <property type="entry name" value="YihA_EngB"/>
    <property type="match status" value="1"/>
</dbReference>
<dbReference type="Pfam" id="PF01926">
    <property type="entry name" value="MMR_HSR1"/>
    <property type="match status" value="1"/>
</dbReference>
<proteinExistence type="inferred from homology"/>
<evidence type="ECO:0000256" key="6">
    <source>
        <dbReference type="ARBA" id="ARBA00022842"/>
    </source>
</evidence>
<dbReference type="GeneID" id="109477577"/>
<evidence type="ECO:0000313" key="10">
    <source>
        <dbReference type="RefSeq" id="XP_019634462.1"/>
    </source>
</evidence>
<evidence type="ECO:0000256" key="4">
    <source>
        <dbReference type="ARBA" id="ARBA00022723"/>
    </source>
</evidence>
<dbReference type="GO" id="GO:0046872">
    <property type="term" value="F:metal ion binding"/>
    <property type="evidence" value="ECO:0007669"/>
    <property type="project" value="UniProtKB-KW"/>
</dbReference>
<keyword evidence="4" id="KW-0479">Metal-binding</keyword>
<sequence length="360" mass="40760">MSCVSCFTRRRVLQQFRWTGSHCFTNYMAVSTIETIARTNVQLMKGQTTQKHLHKGGSLDLVLYRKSSSQKCHTGYKLHPTGCYPSLQTFKISSPFLSCLRLFSNTTSVLARRPTAAKKRGFSLNPIDDLQPLVQIPLLPQIERVVDPTEEEVQRAAQLFRPAGPKHKIEFVLSAPSPDHAPEHNRPEIAVMGRSNVGKSTLLQCLFREVPDLEVRTSKNPGHTKMANFFRVGRAMTLVDMPGYGHRQPADFVRIVEDYLLQRKNLVLTVLLIDGKLGIMHKDWCRIAVLEQARLRYVLVMTKIDKVSPHILLRNVLSVRQVIKERTKTCLPQVFLVSGVTGDGVPLLQYFFAQVTDSLK</sequence>
<dbReference type="InterPro" id="IPR006073">
    <property type="entry name" value="GTP-bd"/>
</dbReference>
<dbReference type="Proteomes" id="UP000515135">
    <property type="component" value="Unplaced"/>
</dbReference>
<dbReference type="InterPro" id="IPR027417">
    <property type="entry name" value="P-loop_NTPase"/>
</dbReference>
<dbReference type="OrthoDB" id="391988at2759"/>
<evidence type="ECO:0000256" key="1">
    <source>
        <dbReference type="ARBA" id="ARBA00001946"/>
    </source>
</evidence>
<reference evidence="10" key="1">
    <citation type="submission" date="2025-08" db="UniProtKB">
        <authorList>
            <consortium name="RefSeq"/>
        </authorList>
    </citation>
    <scope>IDENTIFICATION</scope>
    <source>
        <tissue evidence="10">Gonad</tissue>
    </source>
</reference>